<dbReference type="Proteomes" id="UP000001887">
    <property type="component" value="Chromosome"/>
</dbReference>
<dbReference type="Pfam" id="PF03745">
    <property type="entry name" value="DUF309"/>
    <property type="match status" value="1"/>
</dbReference>
<evidence type="ECO:0000313" key="2">
    <source>
        <dbReference type="Proteomes" id="UP000001887"/>
    </source>
</evidence>
<proteinExistence type="predicted"/>
<dbReference type="STRING" id="530564.Psta_3197"/>
<sequence>MNRVRRYAPTLTFPPYTYISGRAPHPIRDPAGHAFGKEPEEVAPLNAADWHCSVVYQKGIDLFNAGYYWEAHEVWESLWKVALRGSCEQTLLLLLIKLAAAGVKAREGRAVGIARHAARARELLDLLPSEREPFAGLSRAGIEQVIAAYEVLATQSVAKLAQFPATAEPVCVVEPALVLME</sequence>
<name>D2QWQ8_PIRSD</name>
<evidence type="ECO:0000313" key="1">
    <source>
        <dbReference type="EMBL" id="ADB17861.1"/>
    </source>
</evidence>
<dbReference type="KEGG" id="psl:Psta_3197"/>
<organism evidence="1 2">
    <name type="scientific">Pirellula staleyi (strain ATCC 27377 / DSM 6068 / ICPB 4128)</name>
    <name type="common">Pirella staleyi</name>
    <dbReference type="NCBI Taxonomy" id="530564"/>
    <lineage>
        <taxon>Bacteria</taxon>
        <taxon>Pseudomonadati</taxon>
        <taxon>Planctomycetota</taxon>
        <taxon>Planctomycetia</taxon>
        <taxon>Pirellulales</taxon>
        <taxon>Pirellulaceae</taxon>
        <taxon>Pirellula</taxon>
    </lineage>
</organism>
<reference evidence="1 2" key="1">
    <citation type="journal article" date="2009" name="Stand. Genomic Sci.">
        <title>Complete genome sequence of Pirellula staleyi type strain (ATCC 27377).</title>
        <authorList>
            <person name="Clum A."/>
            <person name="Tindall B.J."/>
            <person name="Sikorski J."/>
            <person name="Ivanova N."/>
            <person name="Mavrommatis K."/>
            <person name="Lucas S."/>
            <person name="Glavina del Rio T."/>
            <person name="Nolan M."/>
            <person name="Chen F."/>
            <person name="Tice H."/>
            <person name="Pitluck S."/>
            <person name="Cheng J.F."/>
            <person name="Chertkov O."/>
            <person name="Brettin T."/>
            <person name="Han C."/>
            <person name="Detter J.C."/>
            <person name="Kuske C."/>
            <person name="Bruce D."/>
            <person name="Goodwin L."/>
            <person name="Ovchinikova G."/>
            <person name="Pati A."/>
            <person name="Mikhailova N."/>
            <person name="Chen A."/>
            <person name="Palaniappan K."/>
            <person name="Land M."/>
            <person name="Hauser L."/>
            <person name="Chang Y.J."/>
            <person name="Jeffries C.D."/>
            <person name="Chain P."/>
            <person name="Rohde M."/>
            <person name="Goker M."/>
            <person name="Bristow J."/>
            <person name="Eisen J.A."/>
            <person name="Markowitz V."/>
            <person name="Hugenholtz P."/>
            <person name="Kyrpides N.C."/>
            <person name="Klenk H.P."/>
            <person name="Lapidus A."/>
        </authorList>
    </citation>
    <scope>NUCLEOTIDE SEQUENCE [LARGE SCALE GENOMIC DNA]</scope>
    <source>
        <strain evidence="2">ATCC 27377 / DSM 6068 / ICPB 4128</strain>
    </source>
</reference>
<dbReference type="InterPro" id="IPR005500">
    <property type="entry name" value="DUF309"/>
</dbReference>
<gene>
    <name evidence="1" type="ordered locus">Psta_3197</name>
</gene>
<accession>D2QWQ8</accession>
<dbReference type="HOGENOM" id="CLU_114533_0_0_0"/>
<dbReference type="InterPro" id="IPR023203">
    <property type="entry name" value="TTHA0068_sf"/>
</dbReference>
<dbReference type="AlphaFoldDB" id="D2QWQ8"/>
<protein>
    <recommendedName>
        <fullName evidence="3">DUF309 domain-containing protein</fullName>
    </recommendedName>
</protein>
<dbReference type="SUPFAM" id="SSF140663">
    <property type="entry name" value="TTHA0068-like"/>
    <property type="match status" value="1"/>
</dbReference>
<keyword evidence="2" id="KW-1185">Reference proteome</keyword>
<dbReference type="OrthoDB" id="9799942at2"/>
<dbReference type="eggNOG" id="COG1547">
    <property type="taxonomic scope" value="Bacteria"/>
</dbReference>
<evidence type="ECO:0008006" key="3">
    <source>
        <dbReference type="Google" id="ProtNLM"/>
    </source>
</evidence>
<dbReference type="EMBL" id="CP001848">
    <property type="protein sequence ID" value="ADB17861.1"/>
    <property type="molecule type" value="Genomic_DNA"/>
</dbReference>
<dbReference type="Gene3D" id="1.10.3450.10">
    <property type="entry name" value="TTHA0068-like"/>
    <property type="match status" value="1"/>
</dbReference>